<dbReference type="Proteomes" id="UP001221142">
    <property type="component" value="Unassembled WGS sequence"/>
</dbReference>
<evidence type="ECO:0000313" key="2">
    <source>
        <dbReference type="EMBL" id="KAJ7627312.1"/>
    </source>
</evidence>
<reference evidence="2" key="1">
    <citation type="submission" date="2023-03" db="EMBL/GenBank/DDBJ databases">
        <title>Massive genome expansion in bonnet fungi (Mycena s.s.) driven by repeated elements and novel gene families across ecological guilds.</title>
        <authorList>
            <consortium name="Lawrence Berkeley National Laboratory"/>
            <person name="Harder C.B."/>
            <person name="Miyauchi S."/>
            <person name="Viragh M."/>
            <person name="Kuo A."/>
            <person name="Thoen E."/>
            <person name="Andreopoulos B."/>
            <person name="Lu D."/>
            <person name="Skrede I."/>
            <person name="Drula E."/>
            <person name="Henrissat B."/>
            <person name="Morin E."/>
            <person name="Kohler A."/>
            <person name="Barry K."/>
            <person name="LaButti K."/>
            <person name="Morin E."/>
            <person name="Salamov A."/>
            <person name="Lipzen A."/>
            <person name="Mereny Z."/>
            <person name="Hegedus B."/>
            <person name="Baldrian P."/>
            <person name="Stursova M."/>
            <person name="Weitz H."/>
            <person name="Taylor A."/>
            <person name="Grigoriev I.V."/>
            <person name="Nagy L.G."/>
            <person name="Martin F."/>
            <person name="Kauserud H."/>
        </authorList>
    </citation>
    <scope>NUCLEOTIDE SEQUENCE</scope>
    <source>
        <strain evidence="2">9284</strain>
    </source>
</reference>
<dbReference type="EMBL" id="JARKIF010000011">
    <property type="protein sequence ID" value="KAJ7627312.1"/>
    <property type="molecule type" value="Genomic_DNA"/>
</dbReference>
<dbReference type="AlphaFoldDB" id="A0AAD7BQI1"/>
<evidence type="ECO:0000313" key="3">
    <source>
        <dbReference type="Proteomes" id="UP001221142"/>
    </source>
</evidence>
<feature type="region of interest" description="Disordered" evidence="1">
    <location>
        <begin position="197"/>
        <end position="224"/>
    </location>
</feature>
<name>A0AAD7BQI1_9AGAR</name>
<accession>A0AAD7BQI1</accession>
<sequence length="263" mass="29125">MADPRAIPHDHLHTPKRRLESSAHRWYPNFALRISPFICRMSPGSHAPAGSTLTTGIRAREPQTPSLHSNPTPRVIDLHVATAGETAVSLKPETTVTAFPNPLGRPLLRYAEVCRGLPRWVEVPKRGLPNQSWPRIHPIHVRDTLREPEEFDAGGKASINITPTRPHAAFAADFEPLTSTSNSCRNPYYWAWQTKADSGRPWADPPQGRAEQGLPRRLGRPSAEEARECKVADGPALLVKFTAEQTSLSYKRNAVGLSPRVVT</sequence>
<keyword evidence="3" id="KW-1185">Reference proteome</keyword>
<proteinExistence type="predicted"/>
<evidence type="ECO:0000256" key="1">
    <source>
        <dbReference type="SAM" id="MobiDB-lite"/>
    </source>
</evidence>
<protein>
    <submittedName>
        <fullName evidence="2">Uncharacterized protein</fullName>
    </submittedName>
</protein>
<comment type="caution">
    <text evidence="2">The sequence shown here is derived from an EMBL/GenBank/DDBJ whole genome shotgun (WGS) entry which is preliminary data.</text>
</comment>
<gene>
    <name evidence="2" type="ORF">FB45DRAFT_868539</name>
</gene>
<organism evidence="2 3">
    <name type="scientific">Roridomyces roridus</name>
    <dbReference type="NCBI Taxonomy" id="1738132"/>
    <lineage>
        <taxon>Eukaryota</taxon>
        <taxon>Fungi</taxon>
        <taxon>Dikarya</taxon>
        <taxon>Basidiomycota</taxon>
        <taxon>Agaricomycotina</taxon>
        <taxon>Agaricomycetes</taxon>
        <taxon>Agaricomycetidae</taxon>
        <taxon>Agaricales</taxon>
        <taxon>Marasmiineae</taxon>
        <taxon>Mycenaceae</taxon>
        <taxon>Roridomyces</taxon>
    </lineage>
</organism>